<dbReference type="InterPro" id="IPR002225">
    <property type="entry name" value="3Beta_OHSteriod_DH/Estase"/>
</dbReference>
<gene>
    <name evidence="2" type="ORF">LWI29_020817</name>
</gene>
<accession>A0AA39VEE6</accession>
<evidence type="ECO:0000313" key="2">
    <source>
        <dbReference type="EMBL" id="KAK0576627.1"/>
    </source>
</evidence>
<reference evidence="2" key="2">
    <citation type="submission" date="2023-06" db="EMBL/GenBank/DDBJ databases">
        <authorList>
            <person name="Swenson N.G."/>
            <person name="Wegrzyn J.L."/>
            <person name="Mcevoy S.L."/>
        </authorList>
    </citation>
    <scope>NUCLEOTIDE SEQUENCE</scope>
    <source>
        <strain evidence="2">NS2018</strain>
        <tissue evidence="2">Leaf</tissue>
    </source>
</reference>
<feature type="domain" description="3-beta hydroxysteroid dehydrogenase/isomerase" evidence="1">
    <location>
        <begin position="12"/>
        <end position="62"/>
    </location>
</feature>
<comment type="caution">
    <text evidence="2">The sequence shown here is derived from an EMBL/GenBank/DDBJ whole genome shotgun (WGS) entry which is preliminary data.</text>
</comment>
<evidence type="ECO:0000313" key="3">
    <source>
        <dbReference type="Proteomes" id="UP001168877"/>
    </source>
</evidence>
<name>A0AA39VEE6_ACESA</name>
<dbReference type="GO" id="GO:0016616">
    <property type="term" value="F:oxidoreductase activity, acting on the CH-OH group of donors, NAD or NADP as acceptor"/>
    <property type="evidence" value="ECO:0007669"/>
    <property type="project" value="InterPro"/>
</dbReference>
<dbReference type="AlphaFoldDB" id="A0AA39VEE6"/>
<evidence type="ECO:0000259" key="1">
    <source>
        <dbReference type="Pfam" id="PF01073"/>
    </source>
</evidence>
<proteinExistence type="predicted"/>
<keyword evidence="3" id="KW-1185">Reference proteome</keyword>
<dbReference type="Gene3D" id="3.40.50.720">
    <property type="entry name" value="NAD(P)-binding Rossmann-like Domain"/>
    <property type="match status" value="1"/>
</dbReference>
<dbReference type="EMBL" id="JAUESC010000386">
    <property type="protein sequence ID" value="KAK0576627.1"/>
    <property type="molecule type" value="Genomic_DNA"/>
</dbReference>
<dbReference type="Pfam" id="PF01073">
    <property type="entry name" value="3Beta_HSD"/>
    <property type="match status" value="1"/>
</dbReference>
<dbReference type="GO" id="GO:0006694">
    <property type="term" value="P:steroid biosynthetic process"/>
    <property type="evidence" value="ECO:0007669"/>
    <property type="project" value="InterPro"/>
</dbReference>
<dbReference type="Proteomes" id="UP001168877">
    <property type="component" value="Unassembled WGS sequence"/>
</dbReference>
<organism evidence="2 3">
    <name type="scientific">Acer saccharum</name>
    <name type="common">Sugar maple</name>
    <dbReference type="NCBI Taxonomy" id="4024"/>
    <lineage>
        <taxon>Eukaryota</taxon>
        <taxon>Viridiplantae</taxon>
        <taxon>Streptophyta</taxon>
        <taxon>Embryophyta</taxon>
        <taxon>Tracheophyta</taxon>
        <taxon>Spermatophyta</taxon>
        <taxon>Magnoliopsida</taxon>
        <taxon>eudicotyledons</taxon>
        <taxon>Gunneridae</taxon>
        <taxon>Pentapetalae</taxon>
        <taxon>rosids</taxon>
        <taxon>malvids</taxon>
        <taxon>Sapindales</taxon>
        <taxon>Sapindaceae</taxon>
        <taxon>Hippocastanoideae</taxon>
        <taxon>Acereae</taxon>
        <taxon>Acer</taxon>
    </lineage>
</organism>
<reference evidence="2" key="1">
    <citation type="journal article" date="2022" name="Plant J.">
        <title>Strategies of tolerance reflected in two North American maple genomes.</title>
        <authorList>
            <person name="McEvoy S.L."/>
            <person name="Sezen U.U."/>
            <person name="Trouern-Trend A."/>
            <person name="McMahon S.M."/>
            <person name="Schaberg P.G."/>
            <person name="Yang J."/>
            <person name="Wegrzyn J.L."/>
            <person name="Swenson N.G."/>
        </authorList>
    </citation>
    <scope>NUCLEOTIDE SEQUENCE</scope>
    <source>
        <strain evidence="2">NS2018</strain>
    </source>
</reference>
<protein>
    <recommendedName>
        <fullName evidence="1">3-beta hydroxysteroid dehydrogenase/isomerase domain-containing protein</fullName>
    </recommendedName>
</protein>
<sequence length="88" mass="9574">MMHCCQEEELVSFVELMQPSITGTKNVLNACLKAKVKKVVTLSELGTCFTEGEVEAILSSETWLELPALGGETLIDSVESCRKVGILN</sequence>